<evidence type="ECO:0008006" key="3">
    <source>
        <dbReference type="Google" id="ProtNLM"/>
    </source>
</evidence>
<organism evidence="1 2">
    <name type="scientific">Pontibacter chinhatensis</name>
    <dbReference type="NCBI Taxonomy" id="1436961"/>
    <lineage>
        <taxon>Bacteria</taxon>
        <taxon>Pseudomonadati</taxon>
        <taxon>Bacteroidota</taxon>
        <taxon>Cytophagia</taxon>
        <taxon>Cytophagales</taxon>
        <taxon>Hymenobacteraceae</taxon>
        <taxon>Pontibacter</taxon>
    </lineage>
</organism>
<accession>A0A1I2PHR6</accession>
<protein>
    <recommendedName>
        <fullName evidence="3">SpoIIAA-like</fullName>
    </recommendedName>
</protein>
<evidence type="ECO:0000313" key="1">
    <source>
        <dbReference type="EMBL" id="SFG15725.1"/>
    </source>
</evidence>
<sequence length="171" mass="19555">MANRADNLKRRTDEDHVGAGHNYMPEACMSVSGKGDADRELLYHTDYVDIIFDKPNNLLHVCWRRSVKSHEYRDGIEETGRHLLRLDVGKLLVNNQRMGVLTMDDQGWLAKISIEVISKSHLKYLAIVSSTDALQQMTNEVLDKRVKVKAPPFITQYFLSEEDALEWLVAA</sequence>
<gene>
    <name evidence="1" type="ORF">SAMN05421739_1011055</name>
</gene>
<dbReference type="AlphaFoldDB" id="A0A1I2PHR6"/>
<evidence type="ECO:0000313" key="2">
    <source>
        <dbReference type="Proteomes" id="UP000198724"/>
    </source>
</evidence>
<name>A0A1I2PHR6_9BACT</name>
<keyword evidence="2" id="KW-1185">Reference proteome</keyword>
<reference evidence="2" key="1">
    <citation type="submission" date="2016-10" db="EMBL/GenBank/DDBJ databases">
        <authorList>
            <person name="Varghese N."/>
            <person name="Submissions S."/>
        </authorList>
    </citation>
    <scope>NUCLEOTIDE SEQUENCE [LARGE SCALE GENOMIC DNA]</scope>
    <source>
        <strain evidence="2">LP51</strain>
    </source>
</reference>
<proteinExistence type="predicted"/>
<dbReference type="Proteomes" id="UP000198724">
    <property type="component" value="Unassembled WGS sequence"/>
</dbReference>
<dbReference type="EMBL" id="FOOT01000001">
    <property type="protein sequence ID" value="SFG15725.1"/>
    <property type="molecule type" value="Genomic_DNA"/>
</dbReference>